<evidence type="ECO:0000256" key="6">
    <source>
        <dbReference type="SAM" id="Phobius"/>
    </source>
</evidence>
<dbReference type="GO" id="GO:0012505">
    <property type="term" value="C:endomembrane system"/>
    <property type="evidence" value="ECO:0007669"/>
    <property type="project" value="UniProtKB-SubCell"/>
</dbReference>
<evidence type="ECO:0000313" key="9">
    <source>
        <dbReference type="EMBL" id="KAA8903998.1"/>
    </source>
</evidence>
<feature type="compositionally biased region" description="Low complexity" evidence="5">
    <location>
        <begin position="11"/>
        <end position="36"/>
    </location>
</feature>
<keyword evidence="3 6" id="KW-1133">Transmembrane helix</keyword>
<dbReference type="InterPro" id="IPR006614">
    <property type="entry name" value="Peroxin/Ferlin"/>
</dbReference>
<keyword evidence="2 6" id="KW-0812">Transmembrane</keyword>
<feature type="transmembrane region" description="Helical" evidence="6">
    <location>
        <begin position="179"/>
        <end position="197"/>
    </location>
</feature>
<dbReference type="Pfam" id="PF06398">
    <property type="entry name" value="Pex24p"/>
    <property type="match status" value="1"/>
</dbReference>
<dbReference type="VEuPathDB" id="FungiDB:TRICI_005603"/>
<dbReference type="InterPro" id="IPR052646">
    <property type="entry name" value="Peroxisomal_PEX28-32"/>
</dbReference>
<dbReference type="PANTHER" id="PTHR31679:SF2">
    <property type="entry name" value="PEROXISOMAL MEMBRANE PROTEIN PEX30-RELATED"/>
    <property type="match status" value="1"/>
</dbReference>
<dbReference type="GO" id="GO:0005778">
    <property type="term" value="C:peroxisomal membrane"/>
    <property type="evidence" value="ECO:0007669"/>
    <property type="project" value="UniProtKB-ARBA"/>
</dbReference>
<feature type="domain" description="Peroxin/Ferlin" evidence="8">
    <location>
        <begin position="365"/>
        <end position="398"/>
    </location>
</feature>
<feature type="compositionally biased region" description="Acidic residues" evidence="5">
    <location>
        <begin position="398"/>
        <end position="414"/>
    </location>
</feature>
<evidence type="ECO:0000256" key="3">
    <source>
        <dbReference type="ARBA" id="ARBA00022989"/>
    </source>
</evidence>
<feature type="domain" description="Peroxin/Ferlin" evidence="7">
    <location>
        <begin position="274"/>
        <end position="341"/>
    </location>
</feature>
<evidence type="ECO:0000313" key="10">
    <source>
        <dbReference type="Proteomes" id="UP000761534"/>
    </source>
</evidence>
<dbReference type="PANTHER" id="PTHR31679">
    <property type="entry name" value="PEROXISOMAL MEMBRANE PROTEIN PEX30-RELATED"/>
    <property type="match status" value="1"/>
</dbReference>
<name>A0A642UW41_9ASCO</name>
<sequence length="432" mass="48844">MAAFESNWVMSTSPNAASSSSSADGGEHQQQQQQQQPTYASFTPAPGALPKHTSPLLSSTPPTVTKALSSAYPFILAADHVLGLLTWTSSDVWKSCLLVVTWTAIVGYFEILVRYFGHLLAVGGIAGYVFFHQRVEQEQEEQPTLDAIVHTLNNVVLRLDLFLTPITSLYLTKHDVSRLLFTTLFLTPVYMIVAFFLVTPRSILLLSGVFVLTYHSVWARVTRAVLWRSRTVRLVTFYLTGLDFSGTPRGKSLSDQQSARTTHALGVQTRDGKPVRFTYVLYENQRRWLGIGWTANLLAYERTPWTDEFLNEASAPDSFQLPSAEGTAMSWRWVDKTWRLDLTNDGSLTVNSKNKTTPDPGPNDGFIYYDNTWKKPSSEDSFSKYTRRRRWVRTAELVPDDAPEQEDPSSTEEEQQPRKRKNLRFAPKEGEE</sequence>
<keyword evidence="4 6" id="KW-0472">Membrane</keyword>
<accession>A0A642UW41</accession>
<proteinExistence type="predicted"/>
<dbReference type="SMART" id="SM00693">
    <property type="entry name" value="DysFN"/>
    <property type="match status" value="1"/>
</dbReference>
<feature type="region of interest" description="Disordered" evidence="5">
    <location>
        <begin position="1"/>
        <end position="44"/>
    </location>
</feature>
<dbReference type="OrthoDB" id="5586090at2759"/>
<gene>
    <name evidence="9" type="ORF">TRICI_005603</name>
</gene>
<dbReference type="SMART" id="SM00694">
    <property type="entry name" value="DysFC"/>
    <property type="match status" value="1"/>
</dbReference>
<organism evidence="9 10">
    <name type="scientific">Trichomonascus ciferrii</name>
    <dbReference type="NCBI Taxonomy" id="44093"/>
    <lineage>
        <taxon>Eukaryota</taxon>
        <taxon>Fungi</taxon>
        <taxon>Dikarya</taxon>
        <taxon>Ascomycota</taxon>
        <taxon>Saccharomycotina</taxon>
        <taxon>Dipodascomycetes</taxon>
        <taxon>Dipodascales</taxon>
        <taxon>Trichomonascaceae</taxon>
        <taxon>Trichomonascus</taxon>
        <taxon>Trichomonascus ciferrii complex</taxon>
    </lineage>
</organism>
<dbReference type="AlphaFoldDB" id="A0A642UW41"/>
<evidence type="ECO:0000256" key="5">
    <source>
        <dbReference type="SAM" id="MobiDB-lite"/>
    </source>
</evidence>
<evidence type="ECO:0000256" key="2">
    <source>
        <dbReference type="ARBA" id="ARBA00022692"/>
    </source>
</evidence>
<feature type="transmembrane region" description="Helical" evidence="6">
    <location>
        <begin position="92"/>
        <end position="109"/>
    </location>
</feature>
<dbReference type="InterPro" id="IPR010482">
    <property type="entry name" value="TECPR1-like_DysF"/>
</dbReference>
<protein>
    <recommendedName>
        <fullName evidence="7 8">Peroxin/Ferlin domain-containing protein</fullName>
    </recommendedName>
</protein>
<feature type="region of interest" description="Disordered" evidence="5">
    <location>
        <begin position="396"/>
        <end position="432"/>
    </location>
</feature>
<evidence type="ECO:0000259" key="8">
    <source>
        <dbReference type="SMART" id="SM00694"/>
    </source>
</evidence>
<reference evidence="9" key="1">
    <citation type="journal article" date="2019" name="G3 (Bethesda)">
        <title>Genome Assemblies of Two Rare Opportunistic Yeast Pathogens: Diutina rugosa (syn. Candida rugosa) and Trichomonascus ciferrii (syn. Candida ciferrii).</title>
        <authorList>
            <person name="Mixao V."/>
            <person name="Saus E."/>
            <person name="Hansen A.P."/>
            <person name="Lass-Florl C."/>
            <person name="Gabaldon T."/>
        </authorList>
    </citation>
    <scope>NUCLEOTIDE SEQUENCE</scope>
    <source>
        <strain evidence="9">CBS 4856</strain>
    </source>
</reference>
<evidence type="ECO:0000259" key="7">
    <source>
        <dbReference type="SMART" id="SM00693"/>
    </source>
</evidence>
<feature type="transmembrane region" description="Helical" evidence="6">
    <location>
        <begin position="203"/>
        <end position="221"/>
    </location>
</feature>
<comment type="caution">
    <text evidence="9">The sequence shown here is derived from an EMBL/GenBank/DDBJ whole genome shotgun (WGS) entry which is preliminary data.</text>
</comment>
<evidence type="ECO:0000256" key="1">
    <source>
        <dbReference type="ARBA" id="ARBA00004127"/>
    </source>
</evidence>
<dbReference type="Proteomes" id="UP000761534">
    <property type="component" value="Unassembled WGS sequence"/>
</dbReference>
<comment type="subcellular location">
    <subcellularLocation>
        <location evidence="1">Endomembrane system</location>
        <topology evidence="1">Multi-pass membrane protein</topology>
    </subcellularLocation>
</comment>
<evidence type="ECO:0000256" key="4">
    <source>
        <dbReference type="ARBA" id="ARBA00023136"/>
    </source>
</evidence>
<dbReference type="GO" id="GO:0007031">
    <property type="term" value="P:peroxisome organization"/>
    <property type="evidence" value="ECO:0007669"/>
    <property type="project" value="TreeGrafter"/>
</dbReference>
<dbReference type="EMBL" id="SWFS01000435">
    <property type="protein sequence ID" value="KAA8903998.1"/>
    <property type="molecule type" value="Genomic_DNA"/>
</dbReference>
<keyword evidence="10" id="KW-1185">Reference proteome</keyword>